<dbReference type="EMBL" id="JTDV01000005">
    <property type="protein sequence ID" value="KJD32874.1"/>
    <property type="molecule type" value="Genomic_DNA"/>
</dbReference>
<dbReference type="InterPro" id="IPR002763">
    <property type="entry name" value="DUF72"/>
</dbReference>
<dbReference type="Gene3D" id="3.20.20.410">
    <property type="entry name" value="Protein of unknown function UPF0759"/>
    <property type="match status" value="1"/>
</dbReference>
<dbReference type="STRING" id="1382798.PK35_07805"/>
<dbReference type="PATRIC" id="fig|1382798.3.peg.2904"/>
<gene>
    <name evidence="1" type="ORF">PK35_07805</name>
</gene>
<accession>A0A0D7W1G2</accession>
<dbReference type="AlphaFoldDB" id="A0A0D7W1G2"/>
<dbReference type="PANTHER" id="PTHR30348:SF4">
    <property type="entry name" value="DUF72 DOMAIN-CONTAINING PROTEIN"/>
    <property type="match status" value="1"/>
</dbReference>
<name>A0A0D7W1G2_9FLAO</name>
<dbReference type="InterPro" id="IPR036520">
    <property type="entry name" value="UPF0759_sf"/>
</dbReference>
<sequence length="297" mass="34940">MKFGSVENPEIIDFTLPNDHPDTKRVLNIVKDDNIPEIYVGCAKWNRADLKGFYPRGTKDELAYYSSQFNAIELNATFYRIFPAEQFATWYDKTPDNFKFFPKLNQEISHWKRLNETDQVVENYLYNASNLKEKLGTVFLQMHNNFAPKDFDRVVAFIENWPKEIPLAVEFRHTDWYNDKAVAEDLFQLLETNNISNIIVDTAGRRDLMHMRLTNATAFVRYVGANHESDYKRLDDWVARLKTWKDQGIKEIDFFVHQNIEKESPLLSAYLIKKINNEMGYNLKIPNDDSNGQQNLF</sequence>
<protein>
    <recommendedName>
        <fullName evidence="3">DUF72 domain-containing protein</fullName>
    </recommendedName>
</protein>
<evidence type="ECO:0000313" key="2">
    <source>
        <dbReference type="Proteomes" id="UP000032361"/>
    </source>
</evidence>
<dbReference type="RefSeq" id="WP_044626147.1">
    <property type="nucleotide sequence ID" value="NZ_JTDV01000005.1"/>
</dbReference>
<dbReference type="Proteomes" id="UP000032361">
    <property type="component" value="Unassembled WGS sequence"/>
</dbReference>
<proteinExistence type="predicted"/>
<comment type="caution">
    <text evidence="1">The sequence shown here is derived from an EMBL/GenBank/DDBJ whole genome shotgun (WGS) entry which is preliminary data.</text>
</comment>
<organism evidence="1 2">
    <name type="scientific">Neotamlana nanhaiensis</name>
    <dbReference type="NCBI Taxonomy" id="1382798"/>
    <lineage>
        <taxon>Bacteria</taxon>
        <taxon>Pseudomonadati</taxon>
        <taxon>Bacteroidota</taxon>
        <taxon>Flavobacteriia</taxon>
        <taxon>Flavobacteriales</taxon>
        <taxon>Flavobacteriaceae</taxon>
        <taxon>Neotamlana</taxon>
    </lineage>
</organism>
<evidence type="ECO:0000313" key="1">
    <source>
        <dbReference type="EMBL" id="KJD32874.1"/>
    </source>
</evidence>
<reference evidence="1 2" key="1">
    <citation type="journal article" date="2015" name="Antonie Van Leeuwenhoek">
        <title>Tamlana nanhaiensis sp. nov., isolated from surface seawater collected from the South China Sea.</title>
        <authorList>
            <person name="Liu X."/>
            <person name="Lai Q."/>
            <person name="Du Y."/>
            <person name="Li G."/>
            <person name="Sun F."/>
            <person name="Shao Z."/>
        </authorList>
    </citation>
    <scope>NUCLEOTIDE SEQUENCE [LARGE SCALE GENOMIC DNA]</scope>
    <source>
        <strain evidence="1 2">FHC16</strain>
    </source>
</reference>
<evidence type="ECO:0008006" key="3">
    <source>
        <dbReference type="Google" id="ProtNLM"/>
    </source>
</evidence>
<keyword evidence="2" id="KW-1185">Reference proteome</keyword>
<dbReference type="OrthoDB" id="9780310at2"/>
<dbReference type="Pfam" id="PF01904">
    <property type="entry name" value="DUF72"/>
    <property type="match status" value="1"/>
</dbReference>
<dbReference type="PANTHER" id="PTHR30348">
    <property type="entry name" value="UNCHARACTERIZED PROTEIN YECE"/>
    <property type="match status" value="1"/>
</dbReference>
<dbReference type="SUPFAM" id="SSF117396">
    <property type="entry name" value="TM1631-like"/>
    <property type="match status" value="1"/>
</dbReference>